<dbReference type="AlphaFoldDB" id="A0A6J7IFC1"/>
<reference evidence="2" key="1">
    <citation type="submission" date="2020-05" db="EMBL/GenBank/DDBJ databases">
        <authorList>
            <person name="Chiriac C."/>
            <person name="Salcher M."/>
            <person name="Ghai R."/>
            <person name="Kavagutti S V."/>
        </authorList>
    </citation>
    <scope>NUCLEOTIDE SEQUENCE</scope>
</reference>
<proteinExistence type="predicted"/>
<sequence length="150" mass="15907">MTARTDSVSGYSRTRVQPSSTLRSQRSLKARSIGSKGSTGAASRPILMISPHASGTRSPSITCTAPSVLIDRTVMLFIVRVPVLSTQTTVADPRVSMTGGRLVRTFLRDMRQAPRARNTVRTTGNSSGSIAIAVAMPASAPSSQLPRVRP</sequence>
<evidence type="ECO:0000256" key="1">
    <source>
        <dbReference type="SAM" id="MobiDB-lite"/>
    </source>
</evidence>
<protein>
    <submittedName>
        <fullName evidence="2">Unannotated protein</fullName>
    </submittedName>
</protein>
<evidence type="ECO:0000313" key="2">
    <source>
        <dbReference type="EMBL" id="CAB4929590.1"/>
    </source>
</evidence>
<accession>A0A6J7IFC1</accession>
<dbReference type="EMBL" id="CAFBNB010000099">
    <property type="protein sequence ID" value="CAB4929590.1"/>
    <property type="molecule type" value="Genomic_DNA"/>
</dbReference>
<name>A0A6J7IFC1_9ZZZZ</name>
<organism evidence="2">
    <name type="scientific">freshwater metagenome</name>
    <dbReference type="NCBI Taxonomy" id="449393"/>
    <lineage>
        <taxon>unclassified sequences</taxon>
        <taxon>metagenomes</taxon>
        <taxon>ecological metagenomes</taxon>
    </lineage>
</organism>
<feature type="region of interest" description="Disordered" evidence="1">
    <location>
        <begin position="1"/>
        <end position="60"/>
    </location>
</feature>
<feature type="compositionally biased region" description="Polar residues" evidence="1">
    <location>
        <begin position="1"/>
        <end position="27"/>
    </location>
</feature>
<gene>
    <name evidence="2" type="ORF">UFOPK3720_00647</name>
</gene>